<accession>A0A0K0XTQ4</accession>
<name>A0A0K0XTQ4_9GAMM</name>
<dbReference type="EMBL" id="CP012154">
    <property type="protein sequence ID" value="AKS41002.1"/>
    <property type="molecule type" value="Genomic_DNA"/>
</dbReference>
<organism evidence="1 2">
    <name type="scientific">Wenzhouxiangella marina</name>
    <dbReference type="NCBI Taxonomy" id="1579979"/>
    <lineage>
        <taxon>Bacteria</taxon>
        <taxon>Pseudomonadati</taxon>
        <taxon>Pseudomonadota</taxon>
        <taxon>Gammaproteobacteria</taxon>
        <taxon>Chromatiales</taxon>
        <taxon>Wenzhouxiangellaceae</taxon>
        <taxon>Wenzhouxiangella</taxon>
    </lineage>
</organism>
<evidence type="ECO:0000313" key="2">
    <source>
        <dbReference type="Proteomes" id="UP000066624"/>
    </source>
</evidence>
<gene>
    <name evidence="1" type="ORF">WM2015_620</name>
</gene>
<sequence>MDSMATKADTVKAKARELIEQLPENATWDDVAYEIAVRRSIERGLADLDAGRTYTSEALLESLGLQ</sequence>
<evidence type="ECO:0000313" key="1">
    <source>
        <dbReference type="EMBL" id="AKS41002.1"/>
    </source>
</evidence>
<protein>
    <submittedName>
        <fullName evidence="1">Uncharacterized protein</fullName>
    </submittedName>
</protein>
<dbReference type="KEGG" id="wma:WM2015_620"/>
<reference evidence="1 2" key="1">
    <citation type="submission" date="2015-07" db="EMBL/GenBank/DDBJ databases">
        <authorList>
            <person name="Noorani M."/>
        </authorList>
    </citation>
    <scope>NUCLEOTIDE SEQUENCE [LARGE SCALE GENOMIC DNA]</scope>
    <source>
        <strain evidence="1 2">KCTC 42284</strain>
    </source>
</reference>
<proteinExistence type="predicted"/>
<keyword evidence="2" id="KW-1185">Reference proteome</keyword>
<dbReference type="AlphaFoldDB" id="A0A0K0XTQ4"/>
<dbReference type="RefSeq" id="WP_183971427.1">
    <property type="nucleotide sequence ID" value="NZ_CP012154.1"/>
</dbReference>
<dbReference type="Proteomes" id="UP000066624">
    <property type="component" value="Chromosome"/>
</dbReference>